<organism evidence="1 2">
    <name type="scientific">Xanthomonas citri pv. sesbaniae</name>
    <dbReference type="NCBI Taxonomy" id="473425"/>
    <lineage>
        <taxon>Bacteria</taxon>
        <taxon>Pseudomonadati</taxon>
        <taxon>Pseudomonadota</taxon>
        <taxon>Gammaproteobacteria</taxon>
        <taxon>Lysobacterales</taxon>
        <taxon>Lysobacteraceae</taxon>
        <taxon>Xanthomonas</taxon>
    </lineage>
</organism>
<evidence type="ECO:0000313" key="2">
    <source>
        <dbReference type="Proteomes" id="UP000825388"/>
    </source>
</evidence>
<comment type="caution">
    <text evidence="1">The sequence shown here is derived from an EMBL/GenBank/DDBJ whole genome shotgun (WGS) entry which is preliminary data.</text>
</comment>
<dbReference type="EMBL" id="LOKL01000158">
    <property type="protein sequence ID" value="MBZ3926363.1"/>
    <property type="molecule type" value="Genomic_DNA"/>
</dbReference>
<accession>A0AAW4RV34</accession>
<proteinExistence type="predicted"/>
<dbReference type="AlphaFoldDB" id="A0AAW4RV34"/>
<gene>
    <name evidence="1" type="ORF">Xseb_02570</name>
</gene>
<evidence type="ECO:0000313" key="1">
    <source>
        <dbReference type="EMBL" id="MBZ3926363.1"/>
    </source>
</evidence>
<dbReference type="RefSeq" id="WP_089111765.1">
    <property type="nucleotide sequence ID" value="NZ_LOKL01000158.1"/>
</dbReference>
<name>A0AAW4RV34_XANCI</name>
<protein>
    <submittedName>
        <fullName evidence="1">Uncharacterized protein</fullName>
    </submittedName>
</protein>
<sequence length="158" mass="17362">MSDIQALNLNAQAAIAQVLADGSELAADQLIDRVMELGYRYRPYVATMINRAYTAGMLQRVGTRTPKVYRLMPGWQGDLAGPIKHKPAPVLTRPSVSRPVASTSAYIGPAFDRTTLTPSLGVVCQTLEELEGELPPHVGVRIVDALHRQFDEMFWGVE</sequence>
<reference evidence="1" key="1">
    <citation type="submission" date="2015-12" db="EMBL/GenBank/DDBJ databases">
        <authorList>
            <person name="Bansal K."/>
            <person name="Midha S."/>
            <person name="Patil P.B."/>
        </authorList>
    </citation>
    <scope>NUCLEOTIDE SEQUENCE</scope>
    <source>
        <strain evidence="1">LMG867</strain>
    </source>
</reference>
<dbReference type="Proteomes" id="UP000825388">
    <property type="component" value="Unassembled WGS sequence"/>
</dbReference>